<comment type="caution">
    <text evidence="2">The sequence shown here is derived from an EMBL/GenBank/DDBJ whole genome shotgun (WGS) entry which is preliminary data.</text>
</comment>
<dbReference type="AlphaFoldDB" id="A0AAD7F895"/>
<dbReference type="EMBL" id="JARKIE010001398">
    <property type="protein sequence ID" value="KAJ7602383.1"/>
    <property type="molecule type" value="Genomic_DNA"/>
</dbReference>
<protein>
    <recommendedName>
        <fullName evidence="1">DUF4246 domain-containing protein</fullName>
    </recommendedName>
</protein>
<feature type="non-terminal residue" evidence="2">
    <location>
        <position position="1"/>
    </location>
</feature>
<reference evidence="2" key="1">
    <citation type="submission" date="2023-03" db="EMBL/GenBank/DDBJ databases">
        <title>Massive genome expansion in bonnet fungi (Mycena s.s.) driven by repeated elements and novel gene families across ecological guilds.</title>
        <authorList>
            <consortium name="Lawrence Berkeley National Laboratory"/>
            <person name="Harder C.B."/>
            <person name="Miyauchi S."/>
            <person name="Viragh M."/>
            <person name="Kuo A."/>
            <person name="Thoen E."/>
            <person name="Andreopoulos B."/>
            <person name="Lu D."/>
            <person name="Skrede I."/>
            <person name="Drula E."/>
            <person name="Henrissat B."/>
            <person name="Morin E."/>
            <person name="Kohler A."/>
            <person name="Barry K."/>
            <person name="LaButti K."/>
            <person name="Morin E."/>
            <person name="Salamov A."/>
            <person name="Lipzen A."/>
            <person name="Mereny Z."/>
            <person name="Hegedus B."/>
            <person name="Baldrian P."/>
            <person name="Stursova M."/>
            <person name="Weitz H."/>
            <person name="Taylor A."/>
            <person name="Grigoriev I.V."/>
            <person name="Nagy L.G."/>
            <person name="Martin F."/>
            <person name="Kauserud H."/>
        </authorList>
    </citation>
    <scope>NUCLEOTIDE SEQUENCE</scope>
    <source>
        <strain evidence="2">CBHHK067</strain>
    </source>
</reference>
<keyword evidence="3" id="KW-1185">Reference proteome</keyword>
<dbReference type="InterPro" id="IPR049207">
    <property type="entry name" value="DUF4246_N"/>
</dbReference>
<evidence type="ECO:0000259" key="1">
    <source>
        <dbReference type="Pfam" id="PF21666"/>
    </source>
</evidence>
<organism evidence="2 3">
    <name type="scientific">Mycena rosella</name>
    <name type="common">Pink bonnet</name>
    <name type="synonym">Agaricus rosellus</name>
    <dbReference type="NCBI Taxonomy" id="1033263"/>
    <lineage>
        <taxon>Eukaryota</taxon>
        <taxon>Fungi</taxon>
        <taxon>Dikarya</taxon>
        <taxon>Basidiomycota</taxon>
        <taxon>Agaricomycotina</taxon>
        <taxon>Agaricomycetes</taxon>
        <taxon>Agaricomycetidae</taxon>
        <taxon>Agaricales</taxon>
        <taxon>Marasmiineae</taxon>
        <taxon>Mycenaceae</taxon>
        <taxon>Mycena</taxon>
    </lineage>
</organism>
<proteinExistence type="predicted"/>
<name>A0AAD7F895_MYCRO</name>
<evidence type="ECO:0000313" key="2">
    <source>
        <dbReference type="EMBL" id="KAJ7602383.1"/>
    </source>
</evidence>
<dbReference type="Pfam" id="PF21666">
    <property type="entry name" value="DUF4246_N"/>
    <property type="match status" value="1"/>
</dbReference>
<evidence type="ECO:0000313" key="3">
    <source>
        <dbReference type="Proteomes" id="UP001221757"/>
    </source>
</evidence>
<gene>
    <name evidence="2" type="ORF">B0H17DRAFT_1237000</name>
</gene>
<feature type="domain" description="DUF4246" evidence="1">
    <location>
        <begin position="123"/>
        <end position="166"/>
    </location>
</feature>
<sequence length="191" mass="21070">MLIADKWDIALVISISQPGHVFGKDLLASKFARNLLHKNMAIIILGGLHGSTWQTDSLDGSQFCHVHYRMTALGVFPASAAPCPNSQSLRRRLAGGLQLSRTKPPGISQIPSIYYCEGLYGAEHWGPNPLTLFELSMHKLSWALRSKPEWQRKAADPRIRAKWRQEALAQMVAAGSDATAPKKGLLSEKMV</sequence>
<dbReference type="Proteomes" id="UP001221757">
    <property type="component" value="Unassembled WGS sequence"/>
</dbReference>
<accession>A0AAD7F895</accession>